<dbReference type="GO" id="GO:0070588">
    <property type="term" value="P:calcium ion transmembrane transport"/>
    <property type="evidence" value="ECO:0007669"/>
    <property type="project" value="TreeGrafter"/>
</dbReference>
<keyword evidence="14" id="KW-0675">Receptor</keyword>
<evidence type="ECO:0000256" key="2">
    <source>
        <dbReference type="ARBA" id="ARBA00009848"/>
    </source>
</evidence>
<keyword evidence="17" id="KW-1185">Reference proteome</keyword>
<keyword evidence="5 14" id="KW-0812">Transmembrane</keyword>
<dbReference type="InterPro" id="IPR059116">
    <property type="entry name" value="P2X_receptor"/>
</dbReference>
<reference evidence="16" key="1">
    <citation type="submission" date="2025-08" db="UniProtKB">
        <authorList>
            <consortium name="Ensembl"/>
        </authorList>
    </citation>
    <scope>IDENTIFICATION</scope>
</reference>
<comment type="similarity">
    <text evidence="2 14">Belongs to the P2X receptor family.</text>
</comment>
<feature type="region of interest" description="Disordered" evidence="15">
    <location>
        <begin position="391"/>
        <end position="467"/>
    </location>
</feature>
<keyword evidence="4" id="KW-1003">Cell membrane</keyword>
<dbReference type="PRINTS" id="PR01307">
    <property type="entry name" value="P2XRECEPTOR"/>
</dbReference>
<evidence type="ECO:0000256" key="9">
    <source>
        <dbReference type="ARBA" id="ARBA00023157"/>
    </source>
</evidence>
<evidence type="ECO:0000256" key="11">
    <source>
        <dbReference type="ARBA" id="ARBA00023286"/>
    </source>
</evidence>
<protein>
    <recommendedName>
        <fullName evidence="14">P2X purinoceptor</fullName>
    </recommendedName>
</protein>
<dbReference type="GO" id="GO:0004931">
    <property type="term" value="F:extracellularly ATP-gated monoatomic cation channel activity"/>
    <property type="evidence" value="ECO:0007669"/>
    <property type="project" value="InterPro"/>
</dbReference>
<name>A0A672SZJ0_SINGR</name>
<evidence type="ECO:0000256" key="6">
    <source>
        <dbReference type="ARBA" id="ARBA00022989"/>
    </source>
</evidence>
<evidence type="ECO:0000256" key="3">
    <source>
        <dbReference type="ARBA" id="ARBA00022448"/>
    </source>
</evidence>
<keyword evidence="6 14" id="KW-1133">Transmembrane helix</keyword>
<dbReference type="PANTHER" id="PTHR10125">
    <property type="entry name" value="P2X PURINOCEPTOR"/>
    <property type="match status" value="1"/>
</dbReference>
<evidence type="ECO:0000256" key="1">
    <source>
        <dbReference type="ARBA" id="ARBA00004651"/>
    </source>
</evidence>
<keyword evidence="7 14" id="KW-0406">Ion transport</keyword>
<dbReference type="NCBIfam" id="TIGR00863">
    <property type="entry name" value="P2X"/>
    <property type="match status" value="1"/>
</dbReference>
<comment type="catalytic activity">
    <reaction evidence="13">
        <text>Ca(2+)(in) = Ca(2+)(out)</text>
        <dbReference type="Rhea" id="RHEA:29671"/>
        <dbReference type="ChEBI" id="CHEBI:29108"/>
    </reaction>
</comment>
<dbReference type="GO" id="GO:0001614">
    <property type="term" value="F:purinergic nucleotide receptor activity"/>
    <property type="evidence" value="ECO:0007669"/>
    <property type="project" value="InterPro"/>
</dbReference>
<dbReference type="Proteomes" id="UP000472262">
    <property type="component" value="Unassembled WGS sequence"/>
</dbReference>
<reference evidence="16" key="2">
    <citation type="submission" date="2025-09" db="UniProtKB">
        <authorList>
            <consortium name="Ensembl"/>
        </authorList>
    </citation>
    <scope>IDENTIFICATION</scope>
</reference>
<keyword evidence="10" id="KW-0325">Glycoprotein</keyword>
<dbReference type="InterPro" id="IPR027309">
    <property type="entry name" value="P2X_extracellular_dom_sf"/>
</dbReference>
<evidence type="ECO:0000256" key="14">
    <source>
        <dbReference type="RuleBase" id="RU000681"/>
    </source>
</evidence>
<evidence type="ECO:0000256" key="5">
    <source>
        <dbReference type="ARBA" id="ARBA00022692"/>
    </source>
</evidence>
<dbReference type="AlphaFoldDB" id="A0A672SZJ0"/>
<evidence type="ECO:0000313" key="17">
    <source>
        <dbReference type="Proteomes" id="UP000472262"/>
    </source>
</evidence>
<gene>
    <name evidence="16" type="primary">p2rx5</name>
</gene>
<feature type="compositionally biased region" description="Basic and acidic residues" evidence="15">
    <location>
        <begin position="391"/>
        <end position="415"/>
    </location>
</feature>
<feature type="compositionally biased region" description="Basic and acidic residues" evidence="15">
    <location>
        <begin position="452"/>
        <end position="463"/>
    </location>
</feature>
<evidence type="ECO:0000256" key="10">
    <source>
        <dbReference type="ARBA" id="ARBA00023180"/>
    </source>
</evidence>
<evidence type="ECO:0000256" key="15">
    <source>
        <dbReference type="SAM" id="MobiDB-lite"/>
    </source>
</evidence>
<evidence type="ECO:0000256" key="7">
    <source>
        <dbReference type="ARBA" id="ARBA00023065"/>
    </source>
</evidence>
<accession>A0A672SZJ0</accession>
<dbReference type="Ensembl" id="ENSSGRT00000113283.1">
    <property type="protein sequence ID" value="ENSSGRP00000106604.1"/>
    <property type="gene ID" value="ENSSGRG00000052670.1"/>
</dbReference>
<dbReference type="GO" id="GO:0098794">
    <property type="term" value="C:postsynapse"/>
    <property type="evidence" value="ECO:0007669"/>
    <property type="project" value="GOC"/>
</dbReference>
<dbReference type="GO" id="GO:0005886">
    <property type="term" value="C:plasma membrane"/>
    <property type="evidence" value="ECO:0007669"/>
    <property type="project" value="UniProtKB-SubCell"/>
</dbReference>
<keyword evidence="8 14" id="KW-0472">Membrane</keyword>
<dbReference type="FunFam" id="2.60.490.10:FF:000001">
    <property type="entry name" value="P2X purinoceptor"/>
    <property type="match status" value="1"/>
</dbReference>
<evidence type="ECO:0000313" key="16">
    <source>
        <dbReference type="Ensembl" id="ENSSGRP00000106604.1"/>
    </source>
</evidence>
<keyword evidence="11" id="KW-1071">Ligand-gated ion channel</keyword>
<proteinExistence type="inferred from homology"/>
<evidence type="ECO:0000256" key="12">
    <source>
        <dbReference type="ARBA" id="ARBA00023303"/>
    </source>
</evidence>
<dbReference type="Gene3D" id="2.60.490.10">
    <property type="entry name" value="atp-gated p2x4 ion channel domain"/>
    <property type="match status" value="1"/>
</dbReference>
<dbReference type="InParanoid" id="A0A672SZJ0"/>
<comment type="function">
    <text evidence="14">Receptor for ATP that acts as a ligand-gated ion channel.</text>
</comment>
<feature type="transmembrane region" description="Helical" evidence="14">
    <location>
        <begin position="338"/>
        <end position="360"/>
    </location>
</feature>
<dbReference type="PANTHER" id="PTHR10125:SF12">
    <property type="entry name" value="P2X PURINOCEPTOR 5"/>
    <property type="match status" value="1"/>
</dbReference>
<dbReference type="Gene3D" id="1.10.287.940">
    <property type="entry name" value="atp-gated p2x4 ion channel"/>
    <property type="match status" value="1"/>
</dbReference>
<feature type="compositionally biased region" description="Basic and acidic residues" evidence="15">
    <location>
        <begin position="434"/>
        <end position="445"/>
    </location>
</feature>
<organism evidence="16 17">
    <name type="scientific">Sinocyclocheilus grahami</name>
    <name type="common">Dianchi golden-line fish</name>
    <name type="synonym">Barbus grahami</name>
    <dbReference type="NCBI Taxonomy" id="75366"/>
    <lineage>
        <taxon>Eukaryota</taxon>
        <taxon>Metazoa</taxon>
        <taxon>Chordata</taxon>
        <taxon>Craniata</taxon>
        <taxon>Vertebrata</taxon>
        <taxon>Euteleostomi</taxon>
        <taxon>Actinopterygii</taxon>
        <taxon>Neopterygii</taxon>
        <taxon>Teleostei</taxon>
        <taxon>Ostariophysi</taxon>
        <taxon>Cypriniformes</taxon>
        <taxon>Cyprinidae</taxon>
        <taxon>Cyprininae</taxon>
        <taxon>Sinocyclocheilus</taxon>
    </lineage>
</organism>
<keyword evidence="12 14" id="KW-0407">Ion channel</keyword>
<keyword evidence="3 14" id="KW-0813">Transport</keyword>
<evidence type="ECO:0000256" key="4">
    <source>
        <dbReference type="ARBA" id="ARBA00022475"/>
    </source>
</evidence>
<dbReference type="GO" id="GO:0033198">
    <property type="term" value="P:response to ATP"/>
    <property type="evidence" value="ECO:0007669"/>
    <property type="project" value="InterPro"/>
</dbReference>
<dbReference type="InterPro" id="IPR001429">
    <property type="entry name" value="P2X_purnocptor"/>
</dbReference>
<comment type="subcellular location">
    <subcellularLocation>
        <location evidence="1">Cell membrane</location>
        <topology evidence="1">Multi-pass membrane protein</topology>
    </subcellularLocation>
    <subcellularLocation>
        <location evidence="14">Membrane</location>
        <topology evidence="14">Multi-pass membrane protein</topology>
    </subcellularLocation>
</comment>
<evidence type="ECO:0000256" key="8">
    <source>
        <dbReference type="ARBA" id="ARBA00023136"/>
    </source>
</evidence>
<keyword evidence="9" id="KW-1015">Disulfide bond</keyword>
<feature type="transmembrane region" description="Helical" evidence="14">
    <location>
        <begin position="30"/>
        <end position="50"/>
    </location>
</feature>
<sequence length="502" mass="56673">MAQTWGNFLFSLLDYKTEKFVIAKNKKVGVLFRLFQLGVIGYLIGWVFLWKKGYQETEEVIQSSVITKLKGVDFTNSSQSGLQLWGAEDYVIPPQGDRVFFIVTNYVVTPNQKLGYCPEVRDRLLFYFVILKTNYATKDMRHLLERVTGRCINDTGTCEIHAWCPVEHGQTPSEPMLAKAENFTIYVKNFIKFPKFAFSKLNVLPTINSTYLKMCRYDKDHHPYCPIFLVGDVINWTGYSFQDLATKGGSIGFGIEWNCDLDKDESQCNPEYSFTRLDSAKNSQNSAISGYNFRFARYYNDAAGQTYRNLFKVYGIHFDILVNGKAGRFSIIPTVISIGSGLALMGAGVFVCDMILLYMMSKSSFYRETKFEAVTNGCCTVRVPLVHMHHSVEESPEQHVSKQAAHEAPGKEQTSRFEALVPPATGFENQEQGQQERSKEIKDEAVESGEAEDARRGPGERGHGRAAVVQHSVVSSDGRLADELRSLAFGCYRGHAVMLKTR</sequence>
<dbReference type="Pfam" id="PF00864">
    <property type="entry name" value="P2X_receptor"/>
    <property type="match status" value="1"/>
</dbReference>
<evidence type="ECO:0000256" key="13">
    <source>
        <dbReference type="ARBA" id="ARBA00036634"/>
    </source>
</evidence>